<dbReference type="InterPro" id="IPR050654">
    <property type="entry name" value="AChE-related_enzymes"/>
</dbReference>
<evidence type="ECO:0000313" key="7">
    <source>
        <dbReference type="Proteomes" id="UP000027135"/>
    </source>
</evidence>
<dbReference type="GO" id="GO:0006581">
    <property type="term" value="P:acetylcholine catabolic process"/>
    <property type="evidence" value="ECO:0007669"/>
    <property type="project" value="TreeGrafter"/>
</dbReference>
<feature type="domain" description="Carboxylesterase type B" evidence="5">
    <location>
        <begin position="23"/>
        <end position="65"/>
    </location>
</feature>
<dbReference type="Gene3D" id="3.40.50.1820">
    <property type="entry name" value="alpha/beta hydrolase"/>
    <property type="match status" value="1"/>
</dbReference>
<evidence type="ECO:0000256" key="3">
    <source>
        <dbReference type="ARBA" id="ARBA00022801"/>
    </source>
</evidence>
<reference evidence="6 7" key="1">
    <citation type="journal article" date="2014" name="Nat. Commun.">
        <title>Molecular traces of alternative social organization in a termite genome.</title>
        <authorList>
            <person name="Terrapon N."/>
            <person name="Li C."/>
            <person name="Robertson H.M."/>
            <person name="Ji L."/>
            <person name="Meng X."/>
            <person name="Booth W."/>
            <person name="Chen Z."/>
            <person name="Childers C.P."/>
            <person name="Glastad K.M."/>
            <person name="Gokhale K."/>
            <person name="Gowin J."/>
            <person name="Gronenberg W."/>
            <person name="Hermansen R.A."/>
            <person name="Hu H."/>
            <person name="Hunt B.G."/>
            <person name="Huylmans A.K."/>
            <person name="Khalil S.M."/>
            <person name="Mitchell R.D."/>
            <person name="Munoz-Torres M.C."/>
            <person name="Mustard J.A."/>
            <person name="Pan H."/>
            <person name="Reese J.T."/>
            <person name="Scharf M.E."/>
            <person name="Sun F."/>
            <person name="Vogel H."/>
            <person name="Xiao J."/>
            <person name="Yang W."/>
            <person name="Yang Z."/>
            <person name="Yang Z."/>
            <person name="Zhou J."/>
            <person name="Zhu J."/>
            <person name="Brent C.S."/>
            <person name="Elsik C.G."/>
            <person name="Goodisman M.A."/>
            <person name="Liberles D.A."/>
            <person name="Roe R.M."/>
            <person name="Vargo E.L."/>
            <person name="Vilcinskas A."/>
            <person name="Wang J."/>
            <person name="Bornberg-Bauer E."/>
            <person name="Korb J."/>
            <person name="Zhang G."/>
            <person name="Liebig J."/>
        </authorList>
    </citation>
    <scope>NUCLEOTIDE SEQUENCE [LARGE SCALE GENOMIC DNA]</scope>
    <source>
        <tissue evidence="6">Whole organism</tissue>
    </source>
</reference>
<dbReference type="GO" id="GO:0019695">
    <property type="term" value="P:choline metabolic process"/>
    <property type="evidence" value="ECO:0007669"/>
    <property type="project" value="TreeGrafter"/>
</dbReference>
<keyword evidence="7" id="KW-1185">Reference proteome</keyword>
<evidence type="ECO:0000256" key="1">
    <source>
        <dbReference type="ARBA" id="ARBA00005964"/>
    </source>
</evidence>
<dbReference type="Pfam" id="PF00135">
    <property type="entry name" value="COesterase"/>
    <property type="match status" value="1"/>
</dbReference>
<name>A0A067RCV6_ZOONE</name>
<evidence type="ECO:0000256" key="2">
    <source>
        <dbReference type="ARBA" id="ARBA00022487"/>
    </source>
</evidence>
<keyword evidence="4" id="KW-0325">Glycoprotein</keyword>
<dbReference type="InParanoid" id="A0A067RCV6"/>
<dbReference type="GO" id="GO:0005886">
    <property type="term" value="C:plasma membrane"/>
    <property type="evidence" value="ECO:0007669"/>
    <property type="project" value="TreeGrafter"/>
</dbReference>
<dbReference type="GO" id="GO:0005615">
    <property type="term" value="C:extracellular space"/>
    <property type="evidence" value="ECO:0007669"/>
    <property type="project" value="TreeGrafter"/>
</dbReference>
<dbReference type="PANTHER" id="PTHR43918">
    <property type="entry name" value="ACETYLCHOLINESTERASE"/>
    <property type="match status" value="1"/>
</dbReference>
<keyword evidence="2" id="KW-0719">Serine esterase</keyword>
<evidence type="ECO:0000256" key="4">
    <source>
        <dbReference type="ARBA" id="ARBA00023180"/>
    </source>
</evidence>
<comment type="similarity">
    <text evidence="1">Belongs to the type-B carboxylesterase/lipase family.</text>
</comment>
<keyword evidence="3" id="KW-0378">Hydrolase</keyword>
<dbReference type="AlphaFoldDB" id="A0A067RCV6"/>
<protein>
    <recommendedName>
        <fullName evidence="5">Carboxylesterase type B domain-containing protein</fullName>
    </recommendedName>
</protein>
<gene>
    <name evidence="6" type="ORF">L798_01731</name>
</gene>
<evidence type="ECO:0000259" key="5">
    <source>
        <dbReference type="Pfam" id="PF00135"/>
    </source>
</evidence>
<accession>A0A067RCV6</accession>
<evidence type="ECO:0000313" key="6">
    <source>
        <dbReference type="EMBL" id="KDR21577.1"/>
    </source>
</evidence>
<organism evidence="6 7">
    <name type="scientific">Zootermopsis nevadensis</name>
    <name type="common">Dampwood termite</name>
    <dbReference type="NCBI Taxonomy" id="136037"/>
    <lineage>
        <taxon>Eukaryota</taxon>
        <taxon>Metazoa</taxon>
        <taxon>Ecdysozoa</taxon>
        <taxon>Arthropoda</taxon>
        <taxon>Hexapoda</taxon>
        <taxon>Insecta</taxon>
        <taxon>Pterygota</taxon>
        <taxon>Neoptera</taxon>
        <taxon>Polyneoptera</taxon>
        <taxon>Dictyoptera</taxon>
        <taxon>Blattodea</taxon>
        <taxon>Blattoidea</taxon>
        <taxon>Termitoidae</taxon>
        <taxon>Termopsidae</taxon>
        <taxon>Zootermopsis</taxon>
    </lineage>
</organism>
<dbReference type="GO" id="GO:0003990">
    <property type="term" value="F:acetylcholinesterase activity"/>
    <property type="evidence" value="ECO:0007669"/>
    <property type="project" value="TreeGrafter"/>
</dbReference>
<dbReference type="Proteomes" id="UP000027135">
    <property type="component" value="Unassembled WGS sequence"/>
</dbReference>
<dbReference type="SUPFAM" id="SSF53474">
    <property type="entry name" value="alpha/beta-Hydrolases"/>
    <property type="match status" value="1"/>
</dbReference>
<dbReference type="EMBL" id="KK852549">
    <property type="protein sequence ID" value="KDR21577.1"/>
    <property type="molecule type" value="Genomic_DNA"/>
</dbReference>
<dbReference type="InterPro" id="IPR002018">
    <property type="entry name" value="CarbesteraseB"/>
</dbReference>
<proteinExistence type="inferred from homology"/>
<dbReference type="PANTHER" id="PTHR43918:SF4">
    <property type="entry name" value="CARBOXYLIC ESTER HYDROLASE"/>
    <property type="match status" value="1"/>
</dbReference>
<dbReference type="InterPro" id="IPR029058">
    <property type="entry name" value="AB_hydrolase_fold"/>
</dbReference>
<sequence length="71" mass="7830">MDLILVITFTMCLQNSWEIVAQGPTVMLRQGTIRGINVYTDDRQTINAFLGVPYAAPPTGDLRFSVSILEG</sequence>